<dbReference type="RefSeq" id="YP_010769121.1">
    <property type="nucleotide sequence ID" value="NC_073884.1"/>
</dbReference>
<keyword evidence="9" id="KW-1185">Reference proteome</keyword>
<organism evidence="8 9">
    <name type="scientific">ssRNA phage SRR6960799_15</name>
    <dbReference type="NCBI Taxonomy" id="2786571"/>
    <lineage>
        <taxon>Viruses</taxon>
        <taxon>Riboviria</taxon>
        <taxon>Orthornavirae</taxon>
        <taxon>Lenarviricota</taxon>
        <taxon>Leviviricetes</taxon>
        <taxon>Norzivirales</taxon>
        <taxon>Fiersviridae</taxon>
        <taxon>Haeldovirus</taxon>
        <taxon>Haeldovirus borboradaptatum</taxon>
        <taxon>Boloprevirus borboradaptatum</taxon>
    </lineage>
</organism>
<dbReference type="GO" id="GO:0044423">
    <property type="term" value="C:virion component"/>
    <property type="evidence" value="ECO:0007669"/>
    <property type="project" value="UniProtKB-KW"/>
</dbReference>
<evidence type="ECO:0000256" key="3">
    <source>
        <dbReference type="ARBA" id="ARBA00022804"/>
    </source>
</evidence>
<evidence type="ECO:0000256" key="7">
    <source>
        <dbReference type="ARBA" id="ARBA00035110"/>
    </source>
</evidence>
<keyword evidence="2" id="KW-0945">Host-virus interaction</keyword>
<proteinExistence type="inferred from homology"/>
<name>A0A8S5KZS2_9VIRU</name>
<comment type="subcellular location">
    <subcellularLocation>
        <location evidence="1">Virion</location>
    </subcellularLocation>
</comment>
<reference evidence="8" key="1">
    <citation type="submission" date="2020-09" db="EMBL/GenBank/DDBJ databases">
        <title>Leviviricetes taxonomy.</title>
        <authorList>
            <person name="Stockdale S.R."/>
            <person name="Callanan J."/>
            <person name="Adriaenssens E.M."/>
            <person name="Kuhn J.H."/>
            <person name="Rumnieks J."/>
            <person name="Shkoporov A."/>
            <person name="Draper L.A."/>
            <person name="Ross P."/>
            <person name="Hill C."/>
        </authorList>
    </citation>
    <scope>NUCLEOTIDE SEQUENCE</scope>
</reference>
<evidence type="ECO:0000313" key="9">
    <source>
        <dbReference type="Proteomes" id="UP000678475"/>
    </source>
</evidence>
<keyword evidence="4" id="KW-0946">Virion</keyword>
<dbReference type="Pfam" id="PF03863">
    <property type="entry name" value="Phage_mat-A"/>
    <property type="match status" value="1"/>
</dbReference>
<accession>A0A8S5KZS2</accession>
<keyword evidence="5" id="KW-1175">Viral attachment to host cell pilus</keyword>
<keyword evidence="3" id="KW-1161">Viral attachment to host cell</keyword>
<evidence type="ECO:0000256" key="5">
    <source>
        <dbReference type="ARBA" id="ARBA00023104"/>
    </source>
</evidence>
<evidence type="ECO:0000256" key="2">
    <source>
        <dbReference type="ARBA" id="ARBA00022581"/>
    </source>
</evidence>
<dbReference type="GeneID" id="80398049"/>
<gene>
    <name evidence="8" type="primary">SRR6960799_15_1</name>
</gene>
<evidence type="ECO:0000256" key="6">
    <source>
        <dbReference type="ARBA" id="ARBA00023296"/>
    </source>
</evidence>
<dbReference type="KEGG" id="vg:80398049"/>
<dbReference type="InterPro" id="IPR005563">
    <property type="entry name" value="A_protein"/>
</dbReference>
<keyword evidence="6" id="KW-1160">Virus entry into host cell</keyword>
<evidence type="ECO:0000313" key="8">
    <source>
        <dbReference type="EMBL" id="DAD50699.1"/>
    </source>
</evidence>
<sequence length="407" mass="45931">MALTSSYTEEIGQQIGDGSWESDMFTKNVVARYTDFSVSPSPCENFGDHHSPNAYSFQKEVCEFPTGTQHSWTSYRSPPSVHTSTISGPLQPGTNWVAWAWLTPANDEAYNKALGKLVDKLRDSELNVATSVGEARETLEMLTGIAQGAARALSLLRKAKRSAAGRRELSQLLRSFGRGFLDNPLQQAGSAWLAWSVGVAPLLADVENWRNHVLSDRDPKLRFRLDSRASTYQKDFATLSVRDHDWRIEMEHRHRVEFGAEFEVTDLHQFENWRAGLTSRPTLVWELTTLSFVVDYFYNIGQYLELYEASVMNNGVRLVSGYCTHGTKNEQKKSLTFMSNRTYSPYDWVESSATSRSYQCRRTVTTKSRSLLHSLPVPNLPTPKLPKASTPLLNIAALLSQFLSEKK</sequence>
<dbReference type="GO" id="GO:0039666">
    <property type="term" value="P:virion attachment to host cell pilus"/>
    <property type="evidence" value="ECO:0007669"/>
    <property type="project" value="UniProtKB-KW"/>
</dbReference>
<evidence type="ECO:0000256" key="4">
    <source>
        <dbReference type="ARBA" id="ARBA00022844"/>
    </source>
</evidence>
<dbReference type="EMBL" id="BK013602">
    <property type="protein sequence ID" value="DAD50699.1"/>
    <property type="molecule type" value="Genomic_RNA"/>
</dbReference>
<evidence type="ECO:0000256" key="1">
    <source>
        <dbReference type="ARBA" id="ARBA00004328"/>
    </source>
</evidence>
<comment type="similarity">
    <text evidence="7">Belongs to the Leviviricetes maturation protein family.</text>
</comment>
<dbReference type="Proteomes" id="UP000678475">
    <property type="component" value="Segment"/>
</dbReference>
<protein>
    <submittedName>
        <fullName evidence="8">Maturation protein</fullName>
    </submittedName>
</protein>